<organism evidence="2">
    <name type="scientific">viral metagenome</name>
    <dbReference type="NCBI Taxonomy" id="1070528"/>
    <lineage>
        <taxon>unclassified sequences</taxon>
        <taxon>metagenomes</taxon>
        <taxon>organismal metagenomes</taxon>
    </lineage>
</organism>
<feature type="region of interest" description="Disordered" evidence="1">
    <location>
        <begin position="37"/>
        <end position="82"/>
    </location>
</feature>
<sequence length="811" mass="93301">MLVFFLIIGGLIYLATVYIKQKHGTFDAFIDEAKRQLSGDEDEDEENDFMEDQDSPPDSTNRIAPSPEEPDTETVPQPTQEQLSKWKELEEMCKPMGIRSMYTGFKVDEETGDFVPEYDNIDCCFEQPWENEGECTSGQQKQIRGILNEDLCDVEPEKEQMVDCCSYGEWENDGECVDGVQKQNRQIFNPNLCTDTTTTREIDCCSYGEWVPEGGCVDGNQNYTRTITNSQLCEDTSLKKTEPCCFPLDWMNEGDCKATGMQKQVRAHINRELCTGDDYEDVQELACCYRGPWETVRECDYKEGKIQQKRINVNDEICRAEGDPATTRTLDCCKISEWQNDGDCDEVSGVQKQIRTFEMAETCPPNEKTTQEVPCCKRGPWNADPAWNGGVCNFDGKIRVLREIELFDTCRNNDAGDPENALTEIRNCCHKSEWEKDGFCGDEEFGKQKYTRTITNPEMCGDDGDEFGLETEFMEDCCALTPWEIDTSKDEGGQNYCRPDGTRWEKRELVNRTLCRGDSEYLVYEDRMRRVPCCYKTAWKNDEVCGFYEKGKQREIRTIENPDMCVVDATDDLSSQRYEPCCDKGEWKPVGENLDGQLGRVKEVRGVYNCPPEEKDTQYKKKVCYIGGWEDYGCRGEIRQQRRTVLNCPVGTDQTRDMEEDRDQKTTMNHCYNIAGVTNITVEGTGNFHEYKIYFGTRKRDDNTGLLGGEDIFVEFGKDSPAGTLDFDPPRDIWAVSAYGKTYGKAGKLEIKFWNGDVLIRKMHIDVPRGVKLVHTYADAEQMIMTGGRWEPRYRWKRRITRKPMIEDFTE</sequence>
<evidence type="ECO:0000256" key="1">
    <source>
        <dbReference type="SAM" id="MobiDB-lite"/>
    </source>
</evidence>
<protein>
    <submittedName>
        <fullName evidence="2">Uncharacterized protein</fullName>
    </submittedName>
</protein>
<dbReference type="EMBL" id="MN739459">
    <property type="protein sequence ID" value="QHT05746.1"/>
    <property type="molecule type" value="Genomic_DNA"/>
</dbReference>
<proteinExistence type="predicted"/>
<evidence type="ECO:0000313" key="2">
    <source>
        <dbReference type="EMBL" id="QHT05746.1"/>
    </source>
</evidence>
<reference evidence="2" key="1">
    <citation type="journal article" date="2020" name="Nature">
        <title>Giant virus diversity and host interactions through global metagenomics.</title>
        <authorList>
            <person name="Schulz F."/>
            <person name="Roux S."/>
            <person name="Paez-Espino D."/>
            <person name="Jungbluth S."/>
            <person name="Walsh D.A."/>
            <person name="Denef V.J."/>
            <person name="McMahon K.D."/>
            <person name="Konstantinidis K.T."/>
            <person name="Eloe-Fadrosh E.A."/>
            <person name="Kyrpides N.C."/>
            <person name="Woyke T."/>
        </authorList>
    </citation>
    <scope>NUCLEOTIDE SEQUENCE</scope>
    <source>
        <strain evidence="2">GVMAG-M-3300021389-45</strain>
    </source>
</reference>
<accession>A0A6C0CLT1</accession>
<name>A0A6C0CLT1_9ZZZZ</name>
<dbReference type="AlphaFoldDB" id="A0A6C0CLT1"/>
<feature type="compositionally biased region" description="Acidic residues" evidence="1">
    <location>
        <begin position="39"/>
        <end position="55"/>
    </location>
</feature>